<evidence type="ECO:0000313" key="3">
    <source>
        <dbReference type="EMBL" id="PIK33845.1"/>
    </source>
</evidence>
<dbReference type="Proteomes" id="UP000230750">
    <property type="component" value="Unassembled WGS sequence"/>
</dbReference>
<comment type="caution">
    <text evidence="3">The sequence shown here is derived from an EMBL/GenBank/DDBJ whole genome shotgun (WGS) entry which is preliminary data.</text>
</comment>
<dbReference type="InterPro" id="IPR005162">
    <property type="entry name" value="Retrotrans_gag_dom"/>
</dbReference>
<protein>
    <recommendedName>
        <fullName evidence="2">Retrotransposon gag domain-containing protein</fullName>
    </recommendedName>
</protein>
<dbReference type="CDD" id="cd00303">
    <property type="entry name" value="retropepsin_like"/>
    <property type="match status" value="1"/>
</dbReference>
<dbReference type="Pfam" id="PF03732">
    <property type="entry name" value="Retrotrans_gag"/>
    <property type="match status" value="1"/>
</dbReference>
<gene>
    <name evidence="3" type="ORF">BSL78_29333</name>
</gene>
<proteinExistence type="predicted"/>
<dbReference type="InterPro" id="IPR021109">
    <property type="entry name" value="Peptidase_aspartic_dom_sf"/>
</dbReference>
<dbReference type="PANTHER" id="PTHR35046">
    <property type="entry name" value="ZINC KNUCKLE (CCHC-TYPE) FAMILY PROTEIN"/>
    <property type="match status" value="1"/>
</dbReference>
<evidence type="ECO:0000256" key="1">
    <source>
        <dbReference type="SAM" id="Coils"/>
    </source>
</evidence>
<dbReference type="OrthoDB" id="1701970at2759"/>
<feature type="domain" description="Retrotransposon gag" evidence="2">
    <location>
        <begin position="33"/>
        <end position="89"/>
    </location>
</feature>
<reference evidence="3 4" key="1">
    <citation type="journal article" date="2017" name="PLoS Biol.">
        <title>The sea cucumber genome provides insights into morphological evolution and visceral regeneration.</title>
        <authorList>
            <person name="Zhang X."/>
            <person name="Sun L."/>
            <person name="Yuan J."/>
            <person name="Sun Y."/>
            <person name="Gao Y."/>
            <person name="Zhang L."/>
            <person name="Li S."/>
            <person name="Dai H."/>
            <person name="Hamel J.F."/>
            <person name="Liu C."/>
            <person name="Yu Y."/>
            <person name="Liu S."/>
            <person name="Lin W."/>
            <person name="Guo K."/>
            <person name="Jin S."/>
            <person name="Xu P."/>
            <person name="Storey K.B."/>
            <person name="Huan P."/>
            <person name="Zhang T."/>
            <person name="Zhou Y."/>
            <person name="Zhang J."/>
            <person name="Lin C."/>
            <person name="Li X."/>
            <person name="Xing L."/>
            <person name="Huo D."/>
            <person name="Sun M."/>
            <person name="Wang L."/>
            <person name="Mercier A."/>
            <person name="Li F."/>
            <person name="Yang H."/>
            <person name="Xiang J."/>
        </authorList>
    </citation>
    <scope>NUCLEOTIDE SEQUENCE [LARGE SCALE GENOMIC DNA]</scope>
    <source>
        <strain evidence="3">Shaxun</strain>
        <tissue evidence="3">Muscle</tissue>
    </source>
</reference>
<dbReference type="PANTHER" id="PTHR35046:SF9">
    <property type="entry name" value="RNA-DIRECTED DNA POLYMERASE"/>
    <property type="match status" value="1"/>
</dbReference>
<accession>A0A2G8JDN9</accession>
<evidence type="ECO:0000259" key="2">
    <source>
        <dbReference type="Pfam" id="PF03732"/>
    </source>
</evidence>
<sequence length="330" mass="38258">MPSSGGIVRYLTEGGRDETRRLMGRHEGPHGQRFVPPYFHRDLQRRFRTLKQGTRSVEEYYEEFEKLRNRLELNDDEEALMAQFLDGLKKGSAARWKGKSTTTSKTCSTYLCKLTAHQTGRGHISRECPNNRVMLITEAGEYESQDEEDYEPEGEYGDIEYPDVGEVLSLDVSSVQWWILQRPSKRENIFHSRCTVKGKVCNLIIDGGSCTNVASAYMVDKLGLERTRHPRPYRLRWLDDKVELKIHEQVTVPFSVGKYQDQVVCDVVPMQAGHLLLGRPWQFDKETRHDGRTNLYTFVHDKRKVSLAPLTPAQVHELQLQMVRKRNFQV</sequence>
<name>A0A2G8JDN9_STIJA</name>
<keyword evidence="1" id="KW-0175">Coiled coil</keyword>
<evidence type="ECO:0000313" key="4">
    <source>
        <dbReference type="Proteomes" id="UP000230750"/>
    </source>
</evidence>
<organism evidence="3 4">
    <name type="scientific">Stichopus japonicus</name>
    <name type="common">Sea cucumber</name>
    <dbReference type="NCBI Taxonomy" id="307972"/>
    <lineage>
        <taxon>Eukaryota</taxon>
        <taxon>Metazoa</taxon>
        <taxon>Echinodermata</taxon>
        <taxon>Eleutherozoa</taxon>
        <taxon>Echinozoa</taxon>
        <taxon>Holothuroidea</taxon>
        <taxon>Aspidochirotacea</taxon>
        <taxon>Aspidochirotida</taxon>
        <taxon>Stichopodidae</taxon>
        <taxon>Apostichopus</taxon>
    </lineage>
</organism>
<feature type="coiled-coil region" evidence="1">
    <location>
        <begin position="50"/>
        <end position="77"/>
    </location>
</feature>
<dbReference type="EMBL" id="MRZV01002386">
    <property type="protein sequence ID" value="PIK33845.1"/>
    <property type="molecule type" value="Genomic_DNA"/>
</dbReference>
<dbReference type="Gene3D" id="2.40.70.10">
    <property type="entry name" value="Acid Proteases"/>
    <property type="match status" value="1"/>
</dbReference>
<keyword evidence="4" id="KW-1185">Reference proteome</keyword>
<dbReference type="AlphaFoldDB" id="A0A2G8JDN9"/>